<organism evidence="3 4">
    <name type="scientific">Candidatus Buchananbacteria bacterium RIFCSPHIGHO2_01_FULL_39_8</name>
    <dbReference type="NCBI Taxonomy" id="1797533"/>
    <lineage>
        <taxon>Bacteria</taxon>
        <taxon>Candidatus Buchananiibacteriota</taxon>
    </lineage>
</organism>
<evidence type="ECO:0000256" key="2">
    <source>
        <dbReference type="SAM" id="Phobius"/>
    </source>
</evidence>
<feature type="region of interest" description="Disordered" evidence="1">
    <location>
        <begin position="102"/>
        <end position="132"/>
    </location>
</feature>
<dbReference type="AlphaFoldDB" id="A0A1G1XU29"/>
<name>A0A1G1XU29_9BACT</name>
<feature type="transmembrane region" description="Helical" evidence="2">
    <location>
        <begin position="12"/>
        <end position="30"/>
    </location>
</feature>
<feature type="compositionally biased region" description="Basic residues" evidence="1">
    <location>
        <begin position="118"/>
        <end position="132"/>
    </location>
</feature>
<dbReference type="EMBL" id="MHIC01000047">
    <property type="protein sequence ID" value="OGY43491.1"/>
    <property type="molecule type" value="Genomic_DNA"/>
</dbReference>
<keyword evidence="2" id="KW-1133">Transmembrane helix</keyword>
<evidence type="ECO:0000313" key="4">
    <source>
        <dbReference type="Proteomes" id="UP000176241"/>
    </source>
</evidence>
<protein>
    <submittedName>
        <fullName evidence="3">Uncharacterized protein</fullName>
    </submittedName>
</protein>
<keyword evidence="2" id="KW-0472">Membrane</keyword>
<gene>
    <name evidence="3" type="ORF">A2731_02335</name>
</gene>
<evidence type="ECO:0000256" key="1">
    <source>
        <dbReference type="SAM" id="MobiDB-lite"/>
    </source>
</evidence>
<accession>A0A1G1XU29</accession>
<dbReference type="Proteomes" id="UP000176241">
    <property type="component" value="Unassembled WGS sequence"/>
</dbReference>
<feature type="transmembrane region" description="Helical" evidence="2">
    <location>
        <begin position="42"/>
        <end position="61"/>
    </location>
</feature>
<sequence>MFDFNTELAFLYAVFSFSLLSIFLTAWVVWHVEKKLDVSYKFFLLTIIVFGVGILFEIFQFYNVIAAWQWEKIFKGLFVIFFTVGVFEMRDLILDLKEKEKPQPPIFEPAAGKDQRQQRKTVKRKMLGNVKK</sequence>
<proteinExistence type="predicted"/>
<keyword evidence="2" id="KW-0812">Transmembrane</keyword>
<reference evidence="3 4" key="1">
    <citation type="journal article" date="2016" name="Nat. Commun.">
        <title>Thousands of microbial genomes shed light on interconnected biogeochemical processes in an aquifer system.</title>
        <authorList>
            <person name="Anantharaman K."/>
            <person name="Brown C.T."/>
            <person name="Hug L.A."/>
            <person name="Sharon I."/>
            <person name="Castelle C.J."/>
            <person name="Probst A.J."/>
            <person name="Thomas B.C."/>
            <person name="Singh A."/>
            <person name="Wilkins M.J."/>
            <person name="Karaoz U."/>
            <person name="Brodie E.L."/>
            <person name="Williams K.H."/>
            <person name="Hubbard S.S."/>
            <person name="Banfield J.F."/>
        </authorList>
    </citation>
    <scope>NUCLEOTIDE SEQUENCE [LARGE SCALE GENOMIC DNA]</scope>
</reference>
<evidence type="ECO:0000313" key="3">
    <source>
        <dbReference type="EMBL" id="OGY43491.1"/>
    </source>
</evidence>
<comment type="caution">
    <text evidence="3">The sequence shown here is derived from an EMBL/GenBank/DDBJ whole genome shotgun (WGS) entry which is preliminary data.</text>
</comment>
<feature type="transmembrane region" description="Helical" evidence="2">
    <location>
        <begin position="73"/>
        <end position="93"/>
    </location>
</feature>